<accession>A0AC60A2P7</accession>
<proteinExistence type="predicted"/>
<evidence type="ECO:0000313" key="2">
    <source>
        <dbReference type="Proteomes" id="UP001162501"/>
    </source>
</evidence>
<name>A0AC60A2P7_RANTA</name>
<reference evidence="1" key="2">
    <citation type="submission" date="2025-03" db="EMBL/GenBank/DDBJ databases">
        <authorList>
            <consortium name="ELIXIR-Norway"/>
            <consortium name="Elixir Norway"/>
        </authorList>
    </citation>
    <scope>NUCLEOTIDE SEQUENCE</scope>
</reference>
<gene>
    <name evidence="1" type="ORF">MRATA1EN22A_LOCUS25778</name>
</gene>
<dbReference type="EMBL" id="OX596090">
    <property type="protein sequence ID" value="CAN0544157.1"/>
    <property type="molecule type" value="Genomic_DNA"/>
</dbReference>
<organism evidence="1 2">
    <name type="scientific">Rangifer tarandus platyrhynchus</name>
    <name type="common">Svalbard reindeer</name>
    <dbReference type="NCBI Taxonomy" id="3082113"/>
    <lineage>
        <taxon>Eukaryota</taxon>
        <taxon>Metazoa</taxon>
        <taxon>Chordata</taxon>
        <taxon>Craniata</taxon>
        <taxon>Vertebrata</taxon>
        <taxon>Euteleostomi</taxon>
        <taxon>Mammalia</taxon>
        <taxon>Eutheria</taxon>
        <taxon>Laurasiatheria</taxon>
        <taxon>Artiodactyla</taxon>
        <taxon>Ruminantia</taxon>
        <taxon>Pecora</taxon>
        <taxon>Cervidae</taxon>
        <taxon>Odocoileinae</taxon>
        <taxon>Rangifer</taxon>
    </lineage>
</organism>
<dbReference type="Proteomes" id="UP001162501">
    <property type="component" value="Chromosome 6"/>
</dbReference>
<protein>
    <submittedName>
        <fullName evidence="1">Uncharacterized protein</fullName>
    </submittedName>
</protein>
<evidence type="ECO:0000313" key="1">
    <source>
        <dbReference type="EMBL" id="CAN0544157.1"/>
    </source>
</evidence>
<reference evidence="1" key="1">
    <citation type="submission" date="2023-05" db="EMBL/GenBank/DDBJ databases">
        <authorList>
            <consortium name="ELIXIR-Norway"/>
        </authorList>
    </citation>
    <scope>NUCLEOTIDE SEQUENCE</scope>
</reference>
<sequence>MKLAAAGGAVGEMVYAASTLSSFIMPAAARTGSLRRGDIASFRQGGSLTSVNPRMNEGARPRGASVSARISALIDLSPL</sequence>